<keyword evidence="3" id="KW-1003">Cell membrane</keyword>
<feature type="domain" description="ABC transmembrane type-1" evidence="9">
    <location>
        <begin position="94"/>
        <end position="277"/>
    </location>
</feature>
<keyword evidence="11" id="KW-1185">Reference proteome</keyword>
<comment type="subcellular location">
    <subcellularLocation>
        <location evidence="1 7">Cell membrane</location>
        <topology evidence="1 7">Multi-pass membrane protein</topology>
    </subcellularLocation>
</comment>
<dbReference type="EMBL" id="JAKRYL010000005">
    <property type="protein sequence ID" value="MCL7746853.1"/>
    <property type="molecule type" value="Genomic_DNA"/>
</dbReference>
<name>A0A9X1ZY46_9BACI</name>
<evidence type="ECO:0000313" key="11">
    <source>
        <dbReference type="Proteomes" id="UP001139150"/>
    </source>
</evidence>
<dbReference type="Pfam" id="PF00528">
    <property type="entry name" value="BPD_transp_1"/>
    <property type="match status" value="1"/>
</dbReference>
<protein>
    <submittedName>
        <fullName evidence="10">Phosphonate ABC transporter, permease protein PhnE</fullName>
    </submittedName>
</protein>
<evidence type="ECO:0000256" key="6">
    <source>
        <dbReference type="ARBA" id="ARBA00023136"/>
    </source>
</evidence>
<sequence length="285" mass="30990">MSLAPSLKVEPPSSQTSRAPSDRMYEEYIRRKKLLDRNKFIIFGVIAALTIWSLWGTGFQLISLVIGTYNMFVFLVTDFFPPDVTVIGKLIGPALDTLYMSYVGMVISVVLSLILGVLAAKNISPNIVLAKISQAVTAFLRSVPAVVWGILLVASIGLGPLTGTIAIGLSGIGILGKAYAEALESIDSDQLEGVRATGANWFQVMGQAVWPQFKASFVSWSLYKLDMNIREAAILGLVGAGGLGYYLQGSLKLFQYKEAAMSILMIFALILLVEFITAKLRERIL</sequence>
<dbReference type="Gene3D" id="1.10.3720.10">
    <property type="entry name" value="MetI-like"/>
    <property type="match status" value="1"/>
</dbReference>
<proteinExistence type="inferred from homology"/>
<comment type="similarity">
    <text evidence="7">Belongs to the binding-protein-dependent transport system permease family.</text>
</comment>
<feature type="transmembrane region" description="Helical" evidence="7">
    <location>
        <begin position="132"/>
        <end position="154"/>
    </location>
</feature>
<dbReference type="Proteomes" id="UP001139150">
    <property type="component" value="Unassembled WGS sequence"/>
</dbReference>
<dbReference type="AlphaFoldDB" id="A0A9X1ZY46"/>
<feature type="transmembrane region" description="Helical" evidence="7">
    <location>
        <begin position="259"/>
        <end position="278"/>
    </location>
</feature>
<evidence type="ECO:0000256" key="3">
    <source>
        <dbReference type="ARBA" id="ARBA00022475"/>
    </source>
</evidence>
<dbReference type="GO" id="GO:0005886">
    <property type="term" value="C:plasma membrane"/>
    <property type="evidence" value="ECO:0007669"/>
    <property type="project" value="UniProtKB-SubCell"/>
</dbReference>
<reference evidence="10" key="1">
    <citation type="submission" date="2022-02" db="EMBL/GenBank/DDBJ databases">
        <title>Halalkalibacter sp. nov. isolated from Lonar Lake, India.</title>
        <authorList>
            <person name="Joshi A."/>
            <person name="Thite S."/>
            <person name="Lodha T."/>
        </authorList>
    </citation>
    <scope>NUCLEOTIDE SEQUENCE</scope>
    <source>
        <strain evidence="10">MEB205</strain>
    </source>
</reference>
<keyword evidence="2 7" id="KW-0813">Transport</keyword>
<keyword evidence="4 7" id="KW-0812">Transmembrane</keyword>
<evidence type="ECO:0000313" key="10">
    <source>
        <dbReference type="EMBL" id="MCL7746853.1"/>
    </source>
</evidence>
<keyword evidence="6 7" id="KW-0472">Membrane</keyword>
<dbReference type="PANTHER" id="PTHR30043">
    <property type="entry name" value="PHOSPHONATES TRANSPORT SYSTEM PERMEASE PROTEIN"/>
    <property type="match status" value="1"/>
</dbReference>
<dbReference type="InterPro" id="IPR000515">
    <property type="entry name" value="MetI-like"/>
</dbReference>
<organism evidence="10 11">
    <name type="scientific">Halalkalibacter alkaliphilus</name>
    <dbReference type="NCBI Taxonomy" id="2917993"/>
    <lineage>
        <taxon>Bacteria</taxon>
        <taxon>Bacillati</taxon>
        <taxon>Bacillota</taxon>
        <taxon>Bacilli</taxon>
        <taxon>Bacillales</taxon>
        <taxon>Bacillaceae</taxon>
        <taxon>Halalkalibacter</taxon>
    </lineage>
</organism>
<dbReference type="InterPro" id="IPR005769">
    <property type="entry name" value="PhnE/PtxC"/>
</dbReference>
<dbReference type="PROSITE" id="PS50928">
    <property type="entry name" value="ABC_TM1"/>
    <property type="match status" value="1"/>
</dbReference>
<dbReference type="RefSeq" id="WP_250095761.1">
    <property type="nucleotide sequence ID" value="NZ_JAKRYL010000005.1"/>
</dbReference>
<evidence type="ECO:0000256" key="1">
    <source>
        <dbReference type="ARBA" id="ARBA00004651"/>
    </source>
</evidence>
<evidence type="ECO:0000256" key="4">
    <source>
        <dbReference type="ARBA" id="ARBA00022692"/>
    </source>
</evidence>
<dbReference type="NCBIfam" id="TIGR01097">
    <property type="entry name" value="PhnE"/>
    <property type="match status" value="1"/>
</dbReference>
<dbReference type="PANTHER" id="PTHR30043:SF1">
    <property type="entry name" value="ABC TRANSPORT SYSTEM PERMEASE PROTEIN P69"/>
    <property type="match status" value="1"/>
</dbReference>
<feature type="transmembrane region" description="Helical" evidence="7">
    <location>
        <begin position="40"/>
        <end position="66"/>
    </location>
</feature>
<feature type="region of interest" description="Disordered" evidence="8">
    <location>
        <begin position="1"/>
        <end position="21"/>
    </location>
</feature>
<evidence type="ECO:0000259" key="9">
    <source>
        <dbReference type="PROSITE" id="PS50928"/>
    </source>
</evidence>
<accession>A0A9X1ZY46</accession>
<evidence type="ECO:0000256" key="5">
    <source>
        <dbReference type="ARBA" id="ARBA00022989"/>
    </source>
</evidence>
<feature type="transmembrane region" description="Helical" evidence="7">
    <location>
        <begin position="160"/>
        <end position="180"/>
    </location>
</feature>
<dbReference type="CDD" id="cd06261">
    <property type="entry name" value="TM_PBP2"/>
    <property type="match status" value="1"/>
</dbReference>
<evidence type="ECO:0000256" key="2">
    <source>
        <dbReference type="ARBA" id="ARBA00022448"/>
    </source>
</evidence>
<evidence type="ECO:0000256" key="7">
    <source>
        <dbReference type="RuleBase" id="RU363032"/>
    </source>
</evidence>
<comment type="caution">
    <text evidence="10">The sequence shown here is derived from an EMBL/GenBank/DDBJ whole genome shotgun (WGS) entry which is preliminary data.</text>
</comment>
<feature type="transmembrane region" description="Helical" evidence="7">
    <location>
        <begin position="229"/>
        <end position="247"/>
    </location>
</feature>
<dbReference type="InterPro" id="IPR035906">
    <property type="entry name" value="MetI-like_sf"/>
</dbReference>
<gene>
    <name evidence="10" type="primary">phnE</name>
    <name evidence="10" type="ORF">MF646_06925</name>
</gene>
<dbReference type="SUPFAM" id="SSF161098">
    <property type="entry name" value="MetI-like"/>
    <property type="match status" value="1"/>
</dbReference>
<dbReference type="GO" id="GO:0015416">
    <property type="term" value="F:ABC-type phosphonate transporter activity"/>
    <property type="evidence" value="ECO:0007669"/>
    <property type="project" value="InterPro"/>
</dbReference>
<keyword evidence="5 7" id="KW-1133">Transmembrane helix</keyword>
<feature type="transmembrane region" description="Helical" evidence="7">
    <location>
        <begin position="99"/>
        <end position="120"/>
    </location>
</feature>
<evidence type="ECO:0000256" key="8">
    <source>
        <dbReference type="SAM" id="MobiDB-lite"/>
    </source>
</evidence>